<protein>
    <submittedName>
        <fullName evidence="2">Uncharacterized protein</fullName>
    </submittedName>
</protein>
<sequence>MGTTSTIFLRISGKRLAVDTTLEPNTLAKLRDYLTEQGHMKAHDRFILFLYKRQLPAKEMYVPYEVEPDCEGSIPMSALYEFKYPNAGVILPHTKKMHDTTPAPPPPRCQRAYY</sequence>
<proteinExistence type="predicted"/>
<accession>A0A067BU74</accession>
<name>A0A067BU74_SAPPC</name>
<dbReference type="Proteomes" id="UP000030745">
    <property type="component" value="Unassembled WGS sequence"/>
</dbReference>
<dbReference type="RefSeq" id="XP_012207485.1">
    <property type="nucleotide sequence ID" value="XM_012352095.1"/>
</dbReference>
<dbReference type="EMBL" id="KK583280">
    <property type="protein sequence ID" value="KDO21808.1"/>
    <property type="molecule type" value="Genomic_DNA"/>
</dbReference>
<evidence type="ECO:0000313" key="2">
    <source>
        <dbReference type="EMBL" id="KDO21808.1"/>
    </source>
</evidence>
<organism evidence="2 3">
    <name type="scientific">Saprolegnia parasitica (strain CBS 223.65)</name>
    <dbReference type="NCBI Taxonomy" id="695850"/>
    <lineage>
        <taxon>Eukaryota</taxon>
        <taxon>Sar</taxon>
        <taxon>Stramenopiles</taxon>
        <taxon>Oomycota</taxon>
        <taxon>Saprolegniomycetes</taxon>
        <taxon>Saprolegniales</taxon>
        <taxon>Saprolegniaceae</taxon>
        <taxon>Saprolegnia</taxon>
    </lineage>
</organism>
<gene>
    <name evidence="2" type="ORF">SPRG_12625</name>
</gene>
<dbReference type="GeneID" id="24134568"/>
<reference evidence="2 3" key="1">
    <citation type="journal article" date="2013" name="PLoS Genet.">
        <title>Distinctive expansion of potential virulence genes in the genome of the oomycete fish pathogen Saprolegnia parasitica.</title>
        <authorList>
            <person name="Jiang R.H."/>
            <person name="de Bruijn I."/>
            <person name="Haas B.J."/>
            <person name="Belmonte R."/>
            <person name="Lobach L."/>
            <person name="Christie J."/>
            <person name="van den Ackerveken G."/>
            <person name="Bottin A."/>
            <person name="Bulone V."/>
            <person name="Diaz-Moreno S.M."/>
            <person name="Dumas B."/>
            <person name="Fan L."/>
            <person name="Gaulin E."/>
            <person name="Govers F."/>
            <person name="Grenville-Briggs L.J."/>
            <person name="Horner N.R."/>
            <person name="Levin J.Z."/>
            <person name="Mammella M."/>
            <person name="Meijer H.J."/>
            <person name="Morris P."/>
            <person name="Nusbaum C."/>
            <person name="Oome S."/>
            <person name="Phillips A.J."/>
            <person name="van Rooyen D."/>
            <person name="Rzeszutek E."/>
            <person name="Saraiva M."/>
            <person name="Secombes C.J."/>
            <person name="Seidl M.F."/>
            <person name="Snel B."/>
            <person name="Stassen J.H."/>
            <person name="Sykes S."/>
            <person name="Tripathy S."/>
            <person name="van den Berg H."/>
            <person name="Vega-Arreguin J.C."/>
            <person name="Wawra S."/>
            <person name="Young S.K."/>
            <person name="Zeng Q."/>
            <person name="Dieguez-Uribeondo J."/>
            <person name="Russ C."/>
            <person name="Tyler B.M."/>
            <person name="van West P."/>
        </authorList>
    </citation>
    <scope>NUCLEOTIDE SEQUENCE [LARGE SCALE GENOMIC DNA]</scope>
    <source>
        <strain evidence="2 3">CBS 223.65</strain>
    </source>
</reference>
<dbReference type="AlphaFoldDB" id="A0A067BU74"/>
<evidence type="ECO:0000313" key="3">
    <source>
        <dbReference type="Proteomes" id="UP000030745"/>
    </source>
</evidence>
<dbReference type="KEGG" id="spar:SPRG_12625"/>
<feature type="region of interest" description="Disordered" evidence="1">
    <location>
        <begin position="95"/>
        <end position="114"/>
    </location>
</feature>
<dbReference type="VEuPathDB" id="FungiDB:SPRG_12625"/>
<keyword evidence="3" id="KW-1185">Reference proteome</keyword>
<evidence type="ECO:0000256" key="1">
    <source>
        <dbReference type="SAM" id="MobiDB-lite"/>
    </source>
</evidence>